<organism evidence="1 2">
    <name type="scientific">Lichtheimia ornata</name>
    <dbReference type="NCBI Taxonomy" id="688661"/>
    <lineage>
        <taxon>Eukaryota</taxon>
        <taxon>Fungi</taxon>
        <taxon>Fungi incertae sedis</taxon>
        <taxon>Mucoromycota</taxon>
        <taxon>Mucoromycotina</taxon>
        <taxon>Mucoromycetes</taxon>
        <taxon>Mucorales</taxon>
        <taxon>Lichtheimiaceae</taxon>
        <taxon>Lichtheimia</taxon>
    </lineage>
</organism>
<protein>
    <submittedName>
        <fullName evidence="1">Uncharacterized protein</fullName>
    </submittedName>
</protein>
<proteinExistence type="predicted"/>
<dbReference type="GeneID" id="83216244"/>
<evidence type="ECO:0000313" key="2">
    <source>
        <dbReference type="Proteomes" id="UP001234581"/>
    </source>
</evidence>
<keyword evidence="2" id="KW-1185">Reference proteome</keyword>
<evidence type="ECO:0000313" key="1">
    <source>
        <dbReference type="EMBL" id="KAJ8655551.1"/>
    </source>
</evidence>
<gene>
    <name evidence="1" type="ORF">O0I10_008837</name>
</gene>
<accession>A0AAD7XWN0</accession>
<dbReference type="EMBL" id="JARTCD010000048">
    <property type="protein sequence ID" value="KAJ8655551.1"/>
    <property type="molecule type" value="Genomic_DNA"/>
</dbReference>
<dbReference type="Proteomes" id="UP001234581">
    <property type="component" value="Unassembled WGS sequence"/>
</dbReference>
<name>A0AAD7XWN0_9FUNG</name>
<reference evidence="1 2" key="1">
    <citation type="submission" date="2023-03" db="EMBL/GenBank/DDBJ databases">
        <title>Genome sequence of Lichtheimia ornata CBS 291.66.</title>
        <authorList>
            <person name="Mohabir J.T."/>
            <person name="Shea T.P."/>
            <person name="Kurbessoian T."/>
            <person name="Berby B."/>
            <person name="Fontaine J."/>
            <person name="Livny J."/>
            <person name="Gnirke A."/>
            <person name="Stajich J.E."/>
            <person name="Cuomo C.A."/>
        </authorList>
    </citation>
    <scope>NUCLEOTIDE SEQUENCE [LARGE SCALE GENOMIC DNA]</scope>
    <source>
        <strain evidence="1">CBS 291.66</strain>
    </source>
</reference>
<dbReference type="AlphaFoldDB" id="A0AAD7XWN0"/>
<comment type="caution">
    <text evidence="1">The sequence shown here is derived from an EMBL/GenBank/DDBJ whole genome shotgun (WGS) entry which is preliminary data.</text>
</comment>
<dbReference type="RefSeq" id="XP_058340464.1">
    <property type="nucleotide sequence ID" value="XM_058488838.1"/>
</dbReference>
<sequence>MGFTERSHSLEPWDDPVLFSLHFQHKWLQVREQVLRKAWAKRVGGIKHCFLVMEQALRKAWTGRVGGINHYFWVMELQARCSPHIRMNLWTGKADEQLARANLITAKLPEQGDPMRSLVNQHQVHRCSSYCSAPGVGAGLAILSRPLRVRLHSMARIGSILGMHSISCESL</sequence>